<reference evidence="3" key="1">
    <citation type="journal article" date="2018" name="Nat. Plants">
        <title>Whole-genome landscape of Medicago truncatula symbiotic genes.</title>
        <authorList>
            <person name="Pecrix Y."/>
            <person name="Staton S.E."/>
            <person name="Sallet E."/>
            <person name="Lelandais-Briere C."/>
            <person name="Moreau S."/>
            <person name="Carrere S."/>
            <person name="Blein T."/>
            <person name="Jardinaud M.F."/>
            <person name="Latrasse D."/>
            <person name="Zouine M."/>
            <person name="Zahm M."/>
            <person name="Kreplak J."/>
            <person name="Mayjonade B."/>
            <person name="Satge C."/>
            <person name="Perez M."/>
            <person name="Cauet S."/>
            <person name="Marande W."/>
            <person name="Chantry-Darmon C."/>
            <person name="Lopez-Roques C."/>
            <person name="Bouchez O."/>
            <person name="Berard A."/>
            <person name="Debelle F."/>
            <person name="Munos S."/>
            <person name="Bendahmane A."/>
            <person name="Berges H."/>
            <person name="Niebel A."/>
            <person name="Buitink J."/>
            <person name="Frugier F."/>
            <person name="Benhamed M."/>
            <person name="Crespi M."/>
            <person name="Gouzy J."/>
            <person name="Gamas P."/>
        </authorList>
    </citation>
    <scope>NUCLEOTIDE SEQUENCE [LARGE SCALE GENOMIC DNA]</scope>
    <source>
        <strain evidence="3">cv. Jemalong A17</strain>
    </source>
</reference>
<evidence type="ECO:0000256" key="1">
    <source>
        <dbReference type="ARBA" id="ARBA00022741"/>
    </source>
</evidence>
<dbReference type="SUPFAM" id="SSF55681">
    <property type="entry name" value="Class II aaRS and biotin synthetases"/>
    <property type="match status" value="1"/>
</dbReference>
<sequence>MRSPSNHCSGVLDKLVSYILEETRVSPTFIINHPEIMSPLAKWHRSKPGLTKRF</sequence>
<dbReference type="Gramene" id="rna27570">
    <property type="protein sequence ID" value="RHN64721.1"/>
    <property type="gene ID" value="gene27570"/>
</dbReference>
<dbReference type="InterPro" id="IPR045864">
    <property type="entry name" value="aa-tRNA-synth_II/BPL/LPL"/>
</dbReference>
<proteinExistence type="predicted"/>
<dbReference type="AlphaFoldDB" id="A0A396IIL8"/>
<dbReference type="EC" id="6.1.1.6" evidence="2"/>
<gene>
    <name evidence="2" type="ORF">MtrunA17_Chr4g0072171</name>
</gene>
<name>A0A396IIL8_MEDTR</name>
<dbReference type="Proteomes" id="UP000265566">
    <property type="component" value="Chromosome 4"/>
</dbReference>
<dbReference type="GO" id="GO:0004824">
    <property type="term" value="F:lysine-tRNA ligase activity"/>
    <property type="evidence" value="ECO:0007669"/>
    <property type="project" value="UniProtKB-EC"/>
</dbReference>
<evidence type="ECO:0000313" key="2">
    <source>
        <dbReference type="EMBL" id="RHN64721.1"/>
    </source>
</evidence>
<keyword evidence="2" id="KW-0436">Ligase</keyword>
<dbReference type="PANTHER" id="PTHR42918">
    <property type="entry name" value="LYSYL-TRNA SYNTHETASE"/>
    <property type="match status" value="1"/>
</dbReference>
<dbReference type="Gene3D" id="3.30.930.10">
    <property type="entry name" value="Bira Bifunctional Protein, Domain 2"/>
    <property type="match status" value="1"/>
</dbReference>
<organism evidence="2 3">
    <name type="scientific">Medicago truncatula</name>
    <name type="common">Barrel medic</name>
    <name type="synonym">Medicago tribuloides</name>
    <dbReference type="NCBI Taxonomy" id="3880"/>
    <lineage>
        <taxon>Eukaryota</taxon>
        <taxon>Viridiplantae</taxon>
        <taxon>Streptophyta</taxon>
        <taxon>Embryophyta</taxon>
        <taxon>Tracheophyta</taxon>
        <taxon>Spermatophyta</taxon>
        <taxon>Magnoliopsida</taxon>
        <taxon>eudicotyledons</taxon>
        <taxon>Gunneridae</taxon>
        <taxon>Pentapetalae</taxon>
        <taxon>rosids</taxon>
        <taxon>fabids</taxon>
        <taxon>Fabales</taxon>
        <taxon>Fabaceae</taxon>
        <taxon>Papilionoideae</taxon>
        <taxon>50 kb inversion clade</taxon>
        <taxon>NPAAA clade</taxon>
        <taxon>Hologalegina</taxon>
        <taxon>IRL clade</taxon>
        <taxon>Trifolieae</taxon>
        <taxon>Medicago</taxon>
    </lineage>
</organism>
<evidence type="ECO:0000313" key="3">
    <source>
        <dbReference type="Proteomes" id="UP000265566"/>
    </source>
</evidence>
<dbReference type="PANTHER" id="PTHR42918:SF9">
    <property type="entry name" value="LYSINE--TRNA LIGASE"/>
    <property type="match status" value="1"/>
</dbReference>
<accession>A0A396IIL8</accession>
<dbReference type="EMBL" id="PSQE01000004">
    <property type="protein sequence ID" value="RHN64721.1"/>
    <property type="molecule type" value="Genomic_DNA"/>
</dbReference>
<protein>
    <submittedName>
        <fullName evidence="2">Putative lysine--tRNA ligase</fullName>
        <ecNumber evidence="2">6.1.1.6</ecNumber>
    </submittedName>
</protein>
<keyword evidence="1" id="KW-0547">Nucleotide-binding</keyword>
<comment type="caution">
    <text evidence="2">The sequence shown here is derived from an EMBL/GenBank/DDBJ whole genome shotgun (WGS) entry which is preliminary data.</text>
</comment>